<evidence type="ECO:0000313" key="3">
    <source>
        <dbReference type="Proteomes" id="UP000219072"/>
    </source>
</evidence>
<sequence length="129" mass="12042">MKHATAKTLGVAALGAAFAATAAGSASAMSLNDGLATATGEVANSIPVQETVDQVAGKEVGGVSQQLMEATPTNDALGAATQTLTHTTGLANTTDLIGGLAPGALGAVDSVSGVAGATGPVTGALGGLA</sequence>
<keyword evidence="1" id="KW-0732">Signal</keyword>
<dbReference type="AlphaFoldDB" id="A0A286DTP5"/>
<keyword evidence="3" id="KW-1185">Reference proteome</keyword>
<evidence type="ECO:0000256" key="1">
    <source>
        <dbReference type="SAM" id="SignalP"/>
    </source>
</evidence>
<protein>
    <recommendedName>
        <fullName evidence="4">ATP-binding protein</fullName>
    </recommendedName>
</protein>
<reference evidence="2 3" key="1">
    <citation type="submission" date="2017-09" db="EMBL/GenBank/DDBJ databases">
        <authorList>
            <person name="Ehlers B."/>
            <person name="Leendertz F.H."/>
        </authorList>
    </citation>
    <scope>NUCLEOTIDE SEQUENCE [LARGE SCALE GENOMIC DNA]</scope>
    <source>
        <strain evidence="2 3">CGMCC 4.7095</strain>
    </source>
</reference>
<name>A0A286DTP5_9ACTN</name>
<organism evidence="2 3">
    <name type="scientific">Streptomyces zhaozhouensis</name>
    <dbReference type="NCBI Taxonomy" id="1300267"/>
    <lineage>
        <taxon>Bacteria</taxon>
        <taxon>Bacillati</taxon>
        <taxon>Actinomycetota</taxon>
        <taxon>Actinomycetes</taxon>
        <taxon>Kitasatosporales</taxon>
        <taxon>Streptomycetaceae</taxon>
        <taxon>Streptomyces</taxon>
    </lineage>
</organism>
<accession>A0A286DTP5</accession>
<dbReference type="EMBL" id="OCNE01000004">
    <property type="protein sequence ID" value="SOD62029.1"/>
    <property type="molecule type" value="Genomic_DNA"/>
</dbReference>
<proteinExistence type="predicted"/>
<evidence type="ECO:0000313" key="2">
    <source>
        <dbReference type="EMBL" id="SOD62029.1"/>
    </source>
</evidence>
<dbReference type="OrthoDB" id="4331343at2"/>
<feature type="signal peptide" evidence="1">
    <location>
        <begin position="1"/>
        <end position="22"/>
    </location>
</feature>
<dbReference type="Proteomes" id="UP000219072">
    <property type="component" value="Unassembled WGS sequence"/>
</dbReference>
<evidence type="ECO:0008006" key="4">
    <source>
        <dbReference type="Google" id="ProtNLM"/>
    </source>
</evidence>
<dbReference type="RefSeq" id="WP_097230507.1">
    <property type="nucleotide sequence ID" value="NZ_OCNE01000004.1"/>
</dbReference>
<feature type="chain" id="PRO_5038368085" description="ATP-binding protein" evidence="1">
    <location>
        <begin position="23"/>
        <end position="129"/>
    </location>
</feature>
<gene>
    <name evidence="2" type="ORF">SAMN06297387_104199</name>
</gene>